<dbReference type="Proteomes" id="UP000799755">
    <property type="component" value="Unassembled WGS sequence"/>
</dbReference>
<reference evidence="1" key="1">
    <citation type="journal article" date="2020" name="Stud. Mycol.">
        <title>101 Dothideomycetes genomes: a test case for predicting lifestyles and emergence of pathogens.</title>
        <authorList>
            <person name="Haridas S."/>
            <person name="Albert R."/>
            <person name="Binder M."/>
            <person name="Bloem J."/>
            <person name="Labutti K."/>
            <person name="Salamov A."/>
            <person name="Andreopoulos B."/>
            <person name="Baker S."/>
            <person name="Barry K."/>
            <person name="Bills G."/>
            <person name="Bluhm B."/>
            <person name="Cannon C."/>
            <person name="Castanera R."/>
            <person name="Culley D."/>
            <person name="Daum C."/>
            <person name="Ezra D."/>
            <person name="Gonzalez J."/>
            <person name="Henrissat B."/>
            <person name="Kuo A."/>
            <person name="Liang C."/>
            <person name="Lipzen A."/>
            <person name="Lutzoni F."/>
            <person name="Magnuson J."/>
            <person name="Mondo S."/>
            <person name="Nolan M."/>
            <person name="Ohm R."/>
            <person name="Pangilinan J."/>
            <person name="Park H.-J."/>
            <person name="Ramirez L."/>
            <person name="Alfaro M."/>
            <person name="Sun H."/>
            <person name="Tritt A."/>
            <person name="Yoshinaga Y."/>
            <person name="Zwiers L.-H."/>
            <person name="Turgeon B."/>
            <person name="Goodwin S."/>
            <person name="Spatafora J."/>
            <person name="Crous P."/>
            <person name="Grigoriev I."/>
        </authorList>
    </citation>
    <scope>NUCLEOTIDE SEQUENCE</scope>
    <source>
        <strain evidence="1">ATCC 200398</strain>
    </source>
</reference>
<evidence type="ECO:0000313" key="2">
    <source>
        <dbReference type="Proteomes" id="UP000799755"/>
    </source>
</evidence>
<keyword evidence="2" id="KW-1185">Reference proteome</keyword>
<sequence length="277" mass="30420">MVEGRRLRGGGGQRVGAGVDASTQSEFVLEKAQGKVHRVAKLAGRAGNWLISKPPRRPAPASPSPPIHPSHPCRAPPTSSLTYPGTERSRIITAAPKQGSSVEKTLLSLLPLLEDHHNNDKNNNKTITNRRPRARAEDGCSGARPSARRHDRSWVKNENTSRWQPNPSLHSSQGPPIMSSTHGELSELVAPTPPTLRHGKIAACSHSAAHHVRGRSVRRRSFHARGVRILWAFLHELHASLFLDCVGETLVAQSLWMVWRHMEISFGTVGFSTEDKV</sequence>
<organism evidence="1 2">
    <name type="scientific">Lindgomyces ingoldianus</name>
    <dbReference type="NCBI Taxonomy" id="673940"/>
    <lineage>
        <taxon>Eukaryota</taxon>
        <taxon>Fungi</taxon>
        <taxon>Dikarya</taxon>
        <taxon>Ascomycota</taxon>
        <taxon>Pezizomycotina</taxon>
        <taxon>Dothideomycetes</taxon>
        <taxon>Pleosporomycetidae</taxon>
        <taxon>Pleosporales</taxon>
        <taxon>Lindgomycetaceae</taxon>
        <taxon>Lindgomyces</taxon>
    </lineage>
</organism>
<accession>A0ACB6R9U3</accession>
<protein>
    <submittedName>
        <fullName evidence="1">Uncharacterized protein</fullName>
    </submittedName>
</protein>
<evidence type="ECO:0000313" key="1">
    <source>
        <dbReference type="EMBL" id="KAF2476053.1"/>
    </source>
</evidence>
<comment type="caution">
    <text evidence="1">The sequence shown here is derived from an EMBL/GenBank/DDBJ whole genome shotgun (WGS) entry which is preliminary data.</text>
</comment>
<proteinExistence type="predicted"/>
<name>A0ACB6R9U3_9PLEO</name>
<gene>
    <name evidence="1" type="ORF">BDR25DRAFT_310458</name>
</gene>
<dbReference type="EMBL" id="MU003495">
    <property type="protein sequence ID" value="KAF2476053.1"/>
    <property type="molecule type" value="Genomic_DNA"/>
</dbReference>